<dbReference type="GO" id="GO:0005829">
    <property type="term" value="C:cytosol"/>
    <property type="evidence" value="ECO:0007669"/>
    <property type="project" value="TreeGrafter"/>
</dbReference>
<gene>
    <name evidence="3" type="ORF">AS156_18760</name>
</gene>
<dbReference type="PANTHER" id="PTHR21240:SF30">
    <property type="entry name" value="AMIDOHYDROLASE-RELATED DOMAIN-CONTAINING PROTEIN-RELATED"/>
    <property type="match status" value="1"/>
</dbReference>
<organism evidence="3 4">
    <name type="scientific">Bradyrhizobium macuxiense</name>
    <dbReference type="NCBI Taxonomy" id="1755647"/>
    <lineage>
        <taxon>Bacteria</taxon>
        <taxon>Pseudomonadati</taxon>
        <taxon>Pseudomonadota</taxon>
        <taxon>Alphaproteobacteria</taxon>
        <taxon>Hyphomicrobiales</taxon>
        <taxon>Nitrobacteraceae</taxon>
        <taxon>Bradyrhizobium</taxon>
    </lineage>
</organism>
<dbReference type="Pfam" id="PF04909">
    <property type="entry name" value="Amidohydro_2"/>
    <property type="match status" value="1"/>
</dbReference>
<dbReference type="AlphaFoldDB" id="A0A109JGE0"/>
<keyword evidence="1" id="KW-0456">Lyase</keyword>
<evidence type="ECO:0000259" key="2">
    <source>
        <dbReference type="Pfam" id="PF04909"/>
    </source>
</evidence>
<evidence type="ECO:0000256" key="1">
    <source>
        <dbReference type="ARBA" id="ARBA00023239"/>
    </source>
</evidence>
<evidence type="ECO:0000313" key="4">
    <source>
        <dbReference type="Proteomes" id="UP000057737"/>
    </source>
</evidence>
<dbReference type="InterPro" id="IPR032465">
    <property type="entry name" value="ACMSD"/>
</dbReference>
<dbReference type="GO" id="GO:0019748">
    <property type="term" value="P:secondary metabolic process"/>
    <property type="evidence" value="ECO:0007669"/>
    <property type="project" value="TreeGrafter"/>
</dbReference>
<dbReference type="EMBL" id="LNCU01000107">
    <property type="protein sequence ID" value="KWV48510.1"/>
    <property type="molecule type" value="Genomic_DNA"/>
</dbReference>
<dbReference type="InterPro" id="IPR032466">
    <property type="entry name" value="Metal_Hydrolase"/>
</dbReference>
<dbReference type="SUPFAM" id="SSF51556">
    <property type="entry name" value="Metallo-dependent hydrolases"/>
    <property type="match status" value="1"/>
</dbReference>
<reference evidence="3 4" key="1">
    <citation type="submission" date="2015-11" db="EMBL/GenBank/DDBJ databases">
        <title>Draft Genome Sequence of the Strain BR 10303 (Bradyrhizobium sp.) isolated from nodules of Centrolobium paraense.</title>
        <authorList>
            <person name="Zelli J.E."/>
            <person name="Simoes-Araujo J.L."/>
            <person name="Barauna A.C."/>
            <person name="Silva K."/>
        </authorList>
    </citation>
    <scope>NUCLEOTIDE SEQUENCE [LARGE SCALE GENOMIC DNA]</scope>
    <source>
        <strain evidence="3 4">BR 10303</strain>
    </source>
</reference>
<accession>A0A109JGE0</accession>
<dbReference type="OrthoDB" id="149172at2"/>
<keyword evidence="4" id="KW-1185">Reference proteome</keyword>
<sequence length="352" mass="39625">MTPPARVPYRRIATEEAWLPPEIASMYFDMVNSHVVTDPGFNSVWGFYTGNLTEGIQLLQRRLQSSGEERIADMDRLGIDMQILSLTQPGVQMFEPGTATSMARSSNDLLAEAIAKYPARFDGLAAIAPQQPAEAAKELERAVRKLKLRGAIINSHTKGEYLDDPKFWDILEALQALDVPLYIHPTTPPPKMIEPFLERTLDAAIYGFACETGLHILRMIVGGVFDRFPKLQVVLGHLGEGLPFWLARLDFMHGVLLPRSKNLKPLKRSPSEVLRQNFHYTTSGMCWEPAVLFVHKLMGADRILYAMDYPYQVVAEEVPAMDNLSINDQEKRMLFQTNAERVFRLPSAAISP</sequence>
<dbReference type="InterPro" id="IPR006680">
    <property type="entry name" value="Amidohydro-rel"/>
</dbReference>
<dbReference type="RefSeq" id="WP_066513538.1">
    <property type="nucleotide sequence ID" value="NZ_LNCU01000107.1"/>
</dbReference>
<evidence type="ECO:0000313" key="3">
    <source>
        <dbReference type="EMBL" id="KWV48510.1"/>
    </source>
</evidence>
<feature type="domain" description="Amidohydrolase-related" evidence="2">
    <location>
        <begin position="61"/>
        <end position="345"/>
    </location>
</feature>
<protein>
    <submittedName>
        <fullName evidence="3">Amidohydrolase</fullName>
    </submittedName>
</protein>
<proteinExistence type="predicted"/>
<name>A0A109JGE0_9BRAD</name>
<comment type="caution">
    <text evidence="3">The sequence shown here is derived from an EMBL/GenBank/DDBJ whole genome shotgun (WGS) entry which is preliminary data.</text>
</comment>
<dbReference type="GO" id="GO:0016787">
    <property type="term" value="F:hydrolase activity"/>
    <property type="evidence" value="ECO:0007669"/>
    <property type="project" value="UniProtKB-KW"/>
</dbReference>
<dbReference type="PANTHER" id="PTHR21240">
    <property type="entry name" value="2-AMINO-3-CARBOXYLMUCONATE-6-SEMIALDEHYDE DECARBOXYLASE"/>
    <property type="match status" value="1"/>
</dbReference>
<dbReference type="GO" id="GO:0016831">
    <property type="term" value="F:carboxy-lyase activity"/>
    <property type="evidence" value="ECO:0007669"/>
    <property type="project" value="InterPro"/>
</dbReference>
<keyword evidence="3" id="KW-0378">Hydrolase</keyword>
<dbReference type="Proteomes" id="UP000057737">
    <property type="component" value="Unassembled WGS sequence"/>
</dbReference>
<dbReference type="Gene3D" id="3.20.20.140">
    <property type="entry name" value="Metal-dependent hydrolases"/>
    <property type="match status" value="1"/>
</dbReference>